<dbReference type="AlphaFoldDB" id="A0A2W7FZS5"/>
<feature type="domain" description="DNA methylase N-4/N-6" evidence="4">
    <location>
        <begin position="2"/>
        <end position="299"/>
    </location>
</feature>
<comment type="caution">
    <text evidence="5">The sequence shown here is derived from an EMBL/GenBank/DDBJ whole genome shotgun (WGS) entry which is preliminary data.</text>
</comment>
<gene>
    <name evidence="5" type="ORF">BCF89_1074</name>
</gene>
<dbReference type="Gene3D" id="3.40.50.150">
    <property type="entry name" value="Vaccinia Virus protein VP39"/>
    <property type="match status" value="1"/>
</dbReference>
<protein>
    <submittedName>
        <fullName evidence="5">Type III restriction enzyme/adenine-specific DNA-methyltransferase</fullName>
    </submittedName>
</protein>
<keyword evidence="6" id="KW-1185">Reference proteome</keyword>
<dbReference type="Proteomes" id="UP000249646">
    <property type="component" value="Unassembled WGS sequence"/>
</dbReference>
<evidence type="ECO:0000259" key="4">
    <source>
        <dbReference type="Pfam" id="PF01555"/>
    </source>
</evidence>
<dbReference type="EMBL" id="QKUB01000007">
    <property type="protein sequence ID" value="PZV99821.1"/>
    <property type="molecule type" value="Genomic_DNA"/>
</dbReference>
<name>A0A2W7FZS5_9BACT</name>
<evidence type="ECO:0000313" key="6">
    <source>
        <dbReference type="Proteomes" id="UP000249646"/>
    </source>
</evidence>
<dbReference type="GO" id="GO:0008170">
    <property type="term" value="F:N-methyltransferase activity"/>
    <property type="evidence" value="ECO:0007669"/>
    <property type="project" value="InterPro"/>
</dbReference>
<dbReference type="SUPFAM" id="SSF53335">
    <property type="entry name" value="S-adenosyl-L-methionine-dependent methyltransferases"/>
    <property type="match status" value="1"/>
</dbReference>
<keyword evidence="3" id="KW-0949">S-adenosyl-L-methionine</keyword>
<evidence type="ECO:0000256" key="1">
    <source>
        <dbReference type="ARBA" id="ARBA00022603"/>
    </source>
</evidence>
<dbReference type="InterPro" id="IPR002295">
    <property type="entry name" value="N4/N6-MTase_EcoPI_Mod-like"/>
</dbReference>
<dbReference type="PRINTS" id="PR00506">
    <property type="entry name" value="D21N6MTFRASE"/>
</dbReference>
<evidence type="ECO:0000313" key="5">
    <source>
        <dbReference type="EMBL" id="PZV99821.1"/>
    </source>
</evidence>
<dbReference type="GO" id="GO:0032259">
    <property type="term" value="P:methylation"/>
    <property type="evidence" value="ECO:0007669"/>
    <property type="project" value="UniProtKB-KW"/>
</dbReference>
<organism evidence="5 6">
    <name type="scientific">Metamycoplasma auris</name>
    <dbReference type="NCBI Taxonomy" id="51363"/>
    <lineage>
        <taxon>Bacteria</taxon>
        <taxon>Bacillati</taxon>
        <taxon>Mycoplasmatota</taxon>
        <taxon>Mycoplasmoidales</taxon>
        <taxon>Metamycoplasmataceae</taxon>
        <taxon>Metamycoplasma</taxon>
    </lineage>
</organism>
<keyword evidence="1 5" id="KW-0489">Methyltransferase</keyword>
<dbReference type="InterPro" id="IPR002941">
    <property type="entry name" value="DNA_methylase_N4/N6"/>
</dbReference>
<accession>A0A2W7FZS5</accession>
<dbReference type="InterPro" id="IPR029063">
    <property type="entry name" value="SAM-dependent_MTases_sf"/>
</dbReference>
<evidence type="ECO:0000256" key="3">
    <source>
        <dbReference type="ARBA" id="ARBA00022691"/>
    </source>
</evidence>
<sequence length="396" mass="46035">MLNERLIMARQLLKEEGVIFVSIDDNEQAYLKVLMDEIFGEENFLNILVWISNKKGRQISKSQYSKIYEYILVYAKDIKKLDVNFNKSRDDLNKLMPEFYNNDDDEIKVDENGEFLLLNEFHNTNINAFNIDTRRNLFYPIFVNEQEISTVPGEGLIRILPPKNKEGTQAVWRWEKDKLEKEKHNLYVEKLGDKLKILTKKRDITFKIKDVLLNSNMTTRSGTIELDNVIKGSQFKTVKPTSLIKFLINISNNKNARILDFYAGSGTTGHAVMELNREDGGNRSYTLVTNNENNIGIDVCYERLYRINKGISINGDSNFAWIKKNEPYQSNLNVFNLEYFDTSIFNESDSNEKIKDIFIKELIDFGINKENIDNLEILRDLTSLKPISKENNDASN</sequence>
<keyword evidence="2 5" id="KW-0808">Transferase</keyword>
<dbReference type="Pfam" id="PF01555">
    <property type="entry name" value="N6_N4_Mtase"/>
    <property type="match status" value="1"/>
</dbReference>
<proteinExistence type="predicted"/>
<reference evidence="5 6" key="1">
    <citation type="submission" date="2018-06" db="EMBL/GenBank/DDBJ databases">
        <title>Genomic Encyclopedia of Archaeal and Bacterial Type Strains, Phase II (KMG-II): from individual species to whole genera.</title>
        <authorList>
            <person name="Goeker M."/>
        </authorList>
    </citation>
    <scope>NUCLEOTIDE SEQUENCE [LARGE SCALE GENOMIC DNA]</scope>
    <source>
        <strain evidence="5 6">ATCC 51348</strain>
    </source>
</reference>
<evidence type="ECO:0000256" key="2">
    <source>
        <dbReference type="ARBA" id="ARBA00022679"/>
    </source>
</evidence>
<dbReference type="GO" id="GO:0003677">
    <property type="term" value="F:DNA binding"/>
    <property type="evidence" value="ECO:0007669"/>
    <property type="project" value="InterPro"/>
</dbReference>